<dbReference type="eggNOG" id="COG1846">
    <property type="taxonomic scope" value="Bacteria"/>
</dbReference>
<dbReference type="EMBL" id="CP003344">
    <property type="protein sequence ID" value="AGA68034.1"/>
    <property type="molecule type" value="Genomic_DNA"/>
</dbReference>
<dbReference type="GO" id="GO:0003700">
    <property type="term" value="F:DNA-binding transcription factor activity"/>
    <property type="evidence" value="ECO:0007669"/>
    <property type="project" value="InterPro"/>
</dbReference>
<sequence length="151" mass="17411">MRSMVFENEIWDFLRTISESMANAFRPIVEKYDLTLMQTRILVEVKEGGPHTVGTLGSIIGLSSGNASSMCKKLESAGFLRRVRDPEDERYVKIALTKHGEETIFQIEKALEHRCGAFLETKGEEEYQRFAECMGQVRLFIKEMYEFDSQK</sequence>
<evidence type="ECO:0000256" key="2">
    <source>
        <dbReference type="ARBA" id="ARBA00023015"/>
    </source>
</evidence>
<dbReference type="PANTHER" id="PTHR42756:SF1">
    <property type="entry name" value="TRANSCRIPTIONAL REPRESSOR OF EMRAB OPERON"/>
    <property type="match status" value="1"/>
</dbReference>
<evidence type="ECO:0000256" key="1">
    <source>
        <dbReference type="ARBA" id="ARBA00004496"/>
    </source>
</evidence>
<reference evidence="10" key="1">
    <citation type="submission" date="2012-02" db="EMBL/GenBank/DDBJ databases">
        <title>Complete sequence of Desulfitobacterium dichloroeliminans LMG P-21439.</title>
        <authorList>
            <consortium name="US DOE Joint Genome Institute"/>
            <person name="Lucas S."/>
            <person name="Han J."/>
            <person name="Lapidus A."/>
            <person name="Cheng J.-F."/>
            <person name="Goodwin L."/>
            <person name="Pitluck S."/>
            <person name="Peters L."/>
            <person name="Ovchinnikova G."/>
            <person name="Teshima H."/>
            <person name="Detter J.C."/>
            <person name="Han C."/>
            <person name="Tapia R."/>
            <person name="Land M."/>
            <person name="Hauser L."/>
            <person name="Kyrpides N."/>
            <person name="Ivanova N."/>
            <person name="Pagani I."/>
            <person name="Kruse T."/>
            <person name="de Vos W.M."/>
            <person name="Boon N."/>
            <person name="Smidt H."/>
            <person name="Woyke T."/>
        </authorList>
    </citation>
    <scope>NUCLEOTIDE SEQUENCE</scope>
    <source>
        <strain evidence="10">LMG P-21439</strain>
    </source>
</reference>
<dbReference type="SMART" id="SM00347">
    <property type="entry name" value="HTH_MARR"/>
    <property type="match status" value="1"/>
</dbReference>
<dbReference type="GO" id="GO:0005737">
    <property type="term" value="C:cytoplasm"/>
    <property type="evidence" value="ECO:0007669"/>
    <property type="project" value="UniProtKB-SubCell"/>
</dbReference>
<proteinExistence type="inferred from homology"/>
<keyword evidence="2" id="KW-0805">Transcription regulation</keyword>
<evidence type="ECO:0000256" key="6">
    <source>
        <dbReference type="ARBA" id="ARBA00047188"/>
    </source>
</evidence>
<dbReference type="InterPro" id="IPR011991">
    <property type="entry name" value="ArsR-like_HTH"/>
</dbReference>
<dbReference type="Gene3D" id="1.10.10.10">
    <property type="entry name" value="Winged helix-like DNA-binding domain superfamily/Winged helix DNA-binding domain"/>
    <property type="match status" value="1"/>
</dbReference>
<evidence type="ECO:0000313" key="9">
    <source>
        <dbReference type="EMBL" id="AGA68034.1"/>
    </source>
</evidence>
<gene>
    <name evidence="9" type="ordered locus">Desdi_0493</name>
    <name evidence="10" type="ordered locus">Desdi_1017</name>
</gene>
<evidence type="ECO:0000313" key="10">
    <source>
        <dbReference type="EMBL" id="AGA68534.1"/>
    </source>
</evidence>
<dbReference type="STRING" id="871963.Desdi_0493"/>
<evidence type="ECO:0000259" key="8">
    <source>
        <dbReference type="PROSITE" id="PS50995"/>
    </source>
</evidence>
<name>H1ICN2_DESDL</name>
<dbReference type="InterPro" id="IPR036388">
    <property type="entry name" value="WH-like_DNA-bd_sf"/>
</dbReference>
<dbReference type="InterPro" id="IPR000835">
    <property type="entry name" value="HTH_MarR-typ"/>
</dbReference>
<organism evidence="10 11">
    <name type="scientific">Desulfitobacterium dichloroeliminans (strain LMG P-21439 / DCA1)</name>
    <dbReference type="NCBI Taxonomy" id="871963"/>
    <lineage>
        <taxon>Bacteria</taxon>
        <taxon>Bacillati</taxon>
        <taxon>Bacillota</taxon>
        <taxon>Clostridia</taxon>
        <taxon>Eubacteriales</taxon>
        <taxon>Desulfitobacteriaceae</taxon>
        <taxon>Desulfitobacterium</taxon>
    </lineage>
</organism>
<evidence type="ECO:0000256" key="7">
    <source>
        <dbReference type="ARBA" id="ARBA00047207"/>
    </source>
</evidence>
<comment type="subcellular location">
    <subcellularLocation>
        <location evidence="1">Cytoplasm</location>
    </subcellularLocation>
</comment>
<keyword evidence="4" id="KW-0804">Transcription</keyword>
<feature type="domain" description="HTH marR-type" evidence="8">
    <location>
        <begin position="7"/>
        <end position="139"/>
    </location>
</feature>
<dbReference type="EMBL" id="CP003344">
    <property type="protein sequence ID" value="AGA68534.1"/>
    <property type="molecule type" value="Genomic_DNA"/>
</dbReference>
<keyword evidence="11" id="KW-1185">Reference proteome</keyword>
<keyword evidence="3" id="KW-0238">DNA-binding</keyword>
<dbReference type="OrthoDB" id="9806864at2"/>
<dbReference type="Pfam" id="PF22381">
    <property type="entry name" value="Staph_reg_Sar_Rot"/>
    <property type="match status" value="1"/>
</dbReference>
<dbReference type="KEGG" id="ddl:Desdi_1017"/>
<evidence type="ECO:0000313" key="11">
    <source>
        <dbReference type="Proteomes" id="UP000010797"/>
    </source>
</evidence>
<protein>
    <recommendedName>
        <fullName evidence="6">HTH-type transcriptional regulator SarZ</fullName>
    </recommendedName>
    <alternativeName>
        <fullName evidence="7">Staphylococcal accessory regulator Z</fullName>
    </alternativeName>
</protein>
<evidence type="ECO:0000256" key="5">
    <source>
        <dbReference type="ARBA" id="ARBA00046337"/>
    </source>
</evidence>
<accession>H1ICN2</accession>
<dbReference type="GO" id="GO:0003677">
    <property type="term" value="F:DNA binding"/>
    <property type="evidence" value="ECO:0007669"/>
    <property type="project" value="UniProtKB-KW"/>
</dbReference>
<evidence type="ECO:0000256" key="3">
    <source>
        <dbReference type="ARBA" id="ARBA00023125"/>
    </source>
</evidence>
<dbReference type="PROSITE" id="PS50995">
    <property type="entry name" value="HTH_MARR_2"/>
    <property type="match status" value="1"/>
</dbReference>
<dbReference type="HOGENOM" id="CLU_083287_27_7_9"/>
<dbReference type="KEGG" id="ddl:Desdi_0493"/>
<dbReference type="Proteomes" id="UP000010797">
    <property type="component" value="Chromosome"/>
</dbReference>
<dbReference type="AlphaFoldDB" id="H1ICN2"/>
<reference evidence="11" key="2">
    <citation type="submission" date="2012-02" db="EMBL/GenBank/DDBJ databases">
        <title>Complete sequence of Desulfitobacterium dichloroeliminans LMG P-21439.</title>
        <authorList>
            <person name="Lucas S."/>
            <person name="Han J."/>
            <person name="Lapidus A."/>
            <person name="Cheng J.-F."/>
            <person name="Goodwin L."/>
            <person name="Pitluck S."/>
            <person name="Peters L."/>
            <person name="Ovchinnikova G."/>
            <person name="Teshima H."/>
            <person name="Detter J.C."/>
            <person name="Han C."/>
            <person name="Tapia R."/>
            <person name="Land M."/>
            <person name="Hauser L."/>
            <person name="Kyrpides N."/>
            <person name="Ivanova N."/>
            <person name="Pagani I."/>
            <person name="Kruse T."/>
            <person name="de Vos W.M."/>
            <person name="Boon N."/>
            <person name="Smidt H."/>
            <person name="Woyke T."/>
        </authorList>
    </citation>
    <scope>NUCLEOTIDE SEQUENCE [LARGE SCALE GENOMIC DNA]</scope>
    <source>
        <strain evidence="11">LMG P-21439 / DCA1</strain>
    </source>
</reference>
<evidence type="ECO:0000256" key="4">
    <source>
        <dbReference type="ARBA" id="ARBA00023163"/>
    </source>
</evidence>
<dbReference type="SUPFAM" id="SSF46785">
    <property type="entry name" value="Winged helix' DNA-binding domain"/>
    <property type="match status" value="1"/>
</dbReference>
<dbReference type="PANTHER" id="PTHR42756">
    <property type="entry name" value="TRANSCRIPTIONAL REGULATOR, MARR"/>
    <property type="match status" value="1"/>
</dbReference>
<comment type="similarity">
    <text evidence="5">Belongs to the SarZ family.</text>
</comment>
<dbReference type="InterPro" id="IPR055166">
    <property type="entry name" value="Transc_reg_Sar_Rot_HTH"/>
</dbReference>
<dbReference type="RefSeq" id="WP_015261040.1">
    <property type="nucleotide sequence ID" value="NC_019903.1"/>
</dbReference>
<dbReference type="InterPro" id="IPR036390">
    <property type="entry name" value="WH_DNA-bd_sf"/>
</dbReference>
<dbReference type="CDD" id="cd00090">
    <property type="entry name" value="HTH_ARSR"/>
    <property type="match status" value="1"/>
</dbReference>